<proteinExistence type="inferred from homology"/>
<dbReference type="InterPro" id="IPR008984">
    <property type="entry name" value="SMAD_FHA_dom_sf"/>
</dbReference>
<evidence type="ECO:0000313" key="9">
    <source>
        <dbReference type="EMBL" id="CAK0790263.1"/>
    </source>
</evidence>
<feature type="compositionally biased region" description="Basic and acidic residues" evidence="7">
    <location>
        <begin position="431"/>
        <end position="441"/>
    </location>
</feature>
<evidence type="ECO:0000256" key="6">
    <source>
        <dbReference type="SAM" id="Coils"/>
    </source>
</evidence>
<dbReference type="InterPro" id="IPR027417">
    <property type="entry name" value="P-loop_NTPase"/>
</dbReference>
<comment type="similarity">
    <text evidence="5">Belongs to the TRAFAC class myosin-kinesin ATPase superfamily. Kinesin family.</text>
</comment>
<dbReference type="PANTHER" id="PTHR47117">
    <property type="entry name" value="STAR-RELATED LIPID TRANSFER PROTEIN 9"/>
    <property type="match status" value="1"/>
</dbReference>
<dbReference type="Pfam" id="PF00225">
    <property type="entry name" value="Kinesin"/>
    <property type="match status" value="1"/>
</dbReference>
<accession>A0ABN9PBP1</accession>
<keyword evidence="2" id="KW-0067">ATP-binding</keyword>
<gene>
    <name evidence="9" type="ORF">PCOR1329_LOCUS1588</name>
</gene>
<dbReference type="PRINTS" id="PR00380">
    <property type="entry name" value="KINESINHEAVY"/>
</dbReference>
<feature type="compositionally biased region" description="Low complexity" evidence="7">
    <location>
        <begin position="502"/>
        <end position="516"/>
    </location>
</feature>
<keyword evidence="10" id="KW-1185">Reference proteome</keyword>
<dbReference type="SUPFAM" id="SSF49879">
    <property type="entry name" value="SMAD/FHA domain"/>
    <property type="match status" value="1"/>
</dbReference>
<dbReference type="InterPro" id="IPR036961">
    <property type="entry name" value="Kinesin_motor_dom_sf"/>
</dbReference>
<evidence type="ECO:0000256" key="4">
    <source>
        <dbReference type="ARBA" id="ARBA00023175"/>
    </source>
</evidence>
<evidence type="ECO:0000313" key="10">
    <source>
        <dbReference type="Proteomes" id="UP001189429"/>
    </source>
</evidence>
<feature type="domain" description="Kinesin motor" evidence="8">
    <location>
        <begin position="1"/>
        <end position="180"/>
    </location>
</feature>
<organism evidence="9 10">
    <name type="scientific">Prorocentrum cordatum</name>
    <dbReference type="NCBI Taxonomy" id="2364126"/>
    <lineage>
        <taxon>Eukaryota</taxon>
        <taxon>Sar</taxon>
        <taxon>Alveolata</taxon>
        <taxon>Dinophyceae</taxon>
        <taxon>Prorocentrales</taxon>
        <taxon>Prorocentraceae</taxon>
        <taxon>Prorocentrum</taxon>
    </lineage>
</organism>
<feature type="compositionally biased region" description="Basic and acidic residues" evidence="7">
    <location>
        <begin position="451"/>
        <end position="470"/>
    </location>
</feature>
<dbReference type="SUPFAM" id="SSF52540">
    <property type="entry name" value="P-loop containing nucleoside triphosphate hydrolases"/>
    <property type="match status" value="1"/>
</dbReference>
<comment type="caution">
    <text evidence="5">Lacks conserved residue(s) required for the propagation of feature annotation.</text>
</comment>
<dbReference type="SMART" id="SM00129">
    <property type="entry name" value="KISc"/>
    <property type="match status" value="1"/>
</dbReference>
<keyword evidence="1" id="KW-0547">Nucleotide-binding</keyword>
<evidence type="ECO:0000256" key="7">
    <source>
        <dbReference type="SAM" id="MobiDB-lite"/>
    </source>
</evidence>
<dbReference type="Gene3D" id="2.60.200.20">
    <property type="match status" value="1"/>
</dbReference>
<sequence>MRLPAGKAEGGSSPSSTSCCCLACCCCPLLSCPGHREPHGGLHADERDVEPRPHRHHHRVQAGARTQQGCKLSLINLVDLAGSEKAGQTGASGDRLKEGCAINKSLSALGNVIEKLADRSTGKAKPNVVIPYRDSKLTRLLQNALGGSSKTVMICAISPASSNYEETLSTLRYADRAKRIKNAAVINENPQDKLIRQLREENNKLREMMGGKAHFESPAAVGGGPEAMLAKQAEIKALEEALTNMSTDFQQRLKEAQMQAEMQKKKEDLTEKLPHIANLNEDQLLTNKLRFALKEGRTRIGKASQAGDPEVVLSGPGICEAEHAVIVSEGARCVVTAASREARDNTFVNGASLAEAGAEGVALAHGDRLAFGQSLFFFVDPRQGKATQLLDSGKVSYEMARKELAQFQAAGTGPSEEELRASRERAEALERRVREAEEAKQSAKAQAESLMRQREEDHRVRCPDDAEAGRVGEAASSASRPGGLQPGRGRGGPGAAAGGAAGEAAGAAAGAAAGHR</sequence>
<evidence type="ECO:0000256" key="5">
    <source>
        <dbReference type="PROSITE-ProRule" id="PRU00283"/>
    </source>
</evidence>
<evidence type="ECO:0000256" key="2">
    <source>
        <dbReference type="ARBA" id="ARBA00022840"/>
    </source>
</evidence>
<dbReference type="InterPro" id="IPR001752">
    <property type="entry name" value="Kinesin_motor_dom"/>
</dbReference>
<dbReference type="Pfam" id="PF00498">
    <property type="entry name" value="FHA"/>
    <property type="match status" value="1"/>
</dbReference>
<dbReference type="InterPro" id="IPR000253">
    <property type="entry name" value="FHA_dom"/>
</dbReference>
<feature type="coiled-coil region" evidence="6">
    <location>
        <begin position="228"/>
        <end position="266"/>
    </location>
</feature>
<feature type="non-terminal residue" evidence="9">
    <location>
        <position position="516"/>
    </location>
</feature>
<protein>
    <recommendedName>
        <fullName evidence="8">Kinesin motor domain-containing protein</fullName>
    </recommendedName>
</protein>
<reference evidence="9" key="1">
    <citation type="submission" date="2023-10" db="EMBL/GenBank/DDBJ databases">
        <authorList>
            <person name="Chen Y."/>
            <person name="Shah S."/>
            <person name="Dougan E. K."/>
            <person name="Thang M."/>
            <person name="Chan C."/>
        </authorList>
    </citation>
    <scope>NUCLEOTIDE SEQUENCE [LARGE SCALE GENOMIC DNA]</scope>
</reference>
<feature type="region of interest" description="Disordered" evidence="7">
    <location>
        <begin position="431"/>
        <end position="516"/>
    </location>
</feature>
<comment type="caution">
    <text evidence="9">The sequence shown here is derived from an EMBL/GenBank/DDBJ whole genome shotgun (WGS) entry which is preliminary data.</text>
</comment>
<feature type="compositionally biased region" description="Gly residues" evidence="7">
    <location>
        <begin position="484"/>
        <end position="501"/>
    </location>
</feature>
<evidence type="ECO:0000259" key="8">
    <source>
        <dbReference type="PROSITE" id="PS50067"/>
    </source>
</evidence>
<name>A0ABN9PBP1_9DINO</name>
<evidence type="ECO:0000256" key="3">
    <source>
        <dbReference type="ARBA" id="ARBA00023054"/>
    </source>
</evidence>
<dbReference type="Gene3D" id="3.40.850.10">
    <property type="entry name" value="Kinesin motor domain"/>
    <property type="match status" value="1"/>
</dbReference>
<dbReference type="EMBL" id="CAUYUJ010000387">
    <property type="protein sequence ID" value="CAK0790263.1"/>
    <property type="molecule type" value="Genomic_DNA"/>
</dbReference>
<keyword evidence="3 6" id="KW-0175">Coiled coil</keyword>
<dbReference type="PROSITE" id="PS50067">
    <property type="entry name" value="KINESIN_MOTOR_2"/>
    <property type="match status" value="1"/>
</dbReference>
<keyword evidence="4" id="KW-0505">Motor protein</keyword>
<dbReference type="Proteomes" id="UP001189429">
    <property type="component" value="Unassembled WGS sequence"/>
</dbReference>
<evidence type="ECO:0000256" key="1">
    <source>
        <dbReference type="ARBA" id="ARBA00022741"/>
    </source>
</evidence>